<dbReference type="InterPro" id="IPR000873">
    <property type="entry name" value="AMP-dep_synth/lig_dom"/>
</dbReference>
<feature type="non-terminal residue" evidence="3">
    <location>
        <position position="471"/>
    </location>
</feature>
<dbReference type="InterPro" id="IPR045851">
    <property type="entry name" value="AMP-bd_C_sf"/>
</dbReference>
<organism evidence="3 4">
    <name type="scientific">Anaeromyces robustus</name>
    <dbReference type="NCBI Taxonomy" id="1754192"/>
    <lineage>
        <taxon>Eukaryota</taxon>
        <taxon>Fungi</taxon>
        <taxon>Fungi incertae sedis</taxon>
        <taxon>Chytridiomycota</taxon>
        <taxon>Chytridiomycota incertae sedis</taxon>
        <taxon>Neocallimastigomycetes</taxon>
        <taxon>Neocallimastigales</taxon>
        <taxon>Neocallimastigaceae</taxon>
        <taxon>Anaeromyces</taxon>
    </lineage>
</organism>
<gene>
    <name evidence="3" type="ORF">BCR32DRAFT_230895</name>
</gene>
<dbReference type="InterPro" id="IPR036736">
    <property type="entry name" value="ACP-like_sf"/>
</dbReference>
<name>A0A1Y1XDV2_9FUNG</name>
<dbReference type="GO" id="GO:0043041">
    <property type="term" value="P:amino acid activation for nonribosomal peptide biosynthetic process"/>
    <property type="evidence" value="ECO:0007669"/>
    <property type="project" value="TreeGrafter"/>
</dbReference>
<reference evidence="3 4" key="2">
    <citation type="submission" date="2016-08" db="EMBL/GenBank/DDBJ databases">
        <title>Pervasive Adenine N6-methylation of Active Genes in Fungi.</title>
        <authorList>
            <consortium name="DOE Joint Genome Institute"/>
            <person name="Mondo S.J."/>
            <person name="Dannebaum R.O."/>
            <person name="Kuo R.C."/>
            <person name="Labutti K."/>
            <person name="Haridas S."/>
            <person name="Kuo A."/>
            <person name="Salamov A."/>
            <person name="Ahrendt S.R."/>
            <person name="Lipzen A."/>
            <person name="Sullivan W."/>
            <person name="Andreopoulos W.B."/>
            <person name="Clum A."/>
            <person name="Lindquist E."/>
            <person name="Daum C."/>
            <person name="Ramamoorthy G.K."/>
            <person name="Gryganskyi A."/>
            <person name="Culley D."/>
            <person name="Magnuson J.K."/>
            <person name="James T.Y."/>
            <person name="O'Malley M.A."/>
            <person name="Stajich J.E."/>
            <person name="Spatafora J.W."/>
            <person name="Visel A."/>
            <person name="Grigoriev I.V."/>
        </authorList>
    </citation>
    <scope>NUCLEOTIDE SEQUENCE [LARGE SCALE GENOMIC DNA]</scope>
    <source>
        <strain evidence="3 4">S4</strain>
    </source>
</reference>
<dbReference type="SUPFAM" id="SSF47336">
    <property type="entry name" value="ACP-like"/>
    <property type="match status" value="1"/>
</dbReference>
<accession>A0A1Y1XDV2</accession>
<comment type="caution">
    <text evidence="3">The sequence shown here is derived from an EMBL/GenBank/DDBJ whole genome shotgun (WGS) entry which is preliminary data.</text>
</comment>
<keyword evidence="1" id="KW-0436">Ligase</keyword>
<dbReference type="Gene3D" id="3.30.300.30">
    <property type="match status" value="1"/>
</dbReference>
<dbReference type="GO" id="GO:0031177">
    <property type="term" value="F:phosphopantetheine binding"/>
    <property type="evidence" value="ECO:0007669"/>
    <property type="project" value="TreeGrafter"/>
</dbReference>
<dbReference type="Gene3D" id="1.10.1200.10">
    <property type="entry name" value="ACP-like"/>
    <property type="match status" value="1"/>
</dbReference>
<dbReference type="Pfam" id="PF00501">
    <property type="entry name" value="AMP-binding"/>
    <property type="match status" value="1"/>
</dbReference>
<dbReference type="AlphaFoldDB" id="A0A1Y1XDV2"/>
<dbReference type="GO" id="GO:0044550">
    <property type="term" value="P:secondary metabolite biosynthetic process"/>
    <property type="evidence" value="ECO:0007669"/>
    <property type="project" value="TreeGrafter"/>
</dbReference>
<evidence type="ECO:0000313" key="3">
    <source>
        <dbReference type="EMBL" id="ORX83872.1"/>
    </source>
</evidence>
<dbReference type="InterPro" id="IPR025110">
    <property type="entry name" value="AMP-bd_C"/>
</dbReference>
<dbReference type="OrthoDB" id="416786at2759"/>
<evidence type="ECO:0000256" key="1">
    <source>
        <dbReference type="ARBA" id="ARBA00022598"/>
    </source>
</evidence>
<sequence length="471" mass="54539">MNIYNIINNNHINKVLAISNFAFDISQTEITSSLVNGFTVVLMGDNIDDDVDLFVEKMNKNDIKLIKTTPTRFKLFLENKNFKNYLHKIKILIFGGEEFKLDLYHEIRKYSNCNIYNGYGPTECTVACTFTKVNIDEGKSNHNNNKITIGEPITNCPIYILDKFKKPVPIGVEGEIYIGGYGVGKGYLNREELTKEKFVDNPFNINHDQHNKIIYKTGDLGKWTMDGEVEYIGRMDFQVKINGQRIELGEIENTIKEINEIEHCVVIDKKKENGDQYLICYYITSTSNNDNLINGRMIRKHLNEKLPKYMIPNYYKRINEIPLSNSSGKLNRKALPEPTKEDFITEKYIAPETEMEKMICKFYSKIFNIPEGEIGRMSDFYELGGDSLNVIRFAALVENELNIKLHFKDIMSHSIISDLGKYIEKKLKDERIKENIINYSKDVEILDDPKHFTKEGLPTLKFPTKNDHPNL</sequence>
<dbReference type="GO" id="GO:0005737">
    <property type="term" value="C:cytoplasm"/>
    <property type="evidence" value="ECO:0007669"/>
    <property type="project" value="TreeGrafter"/>
</dbReference>
<reference evidence="3 4" key="1">
    <citation type="submission" date="2016-08" db="EMBL/GenBank/DDBJ databases">
        <title>A Parts List for Fungal Cellulosomes Revealed by Comparative Genomics.</title>
        <authorList>
            <consortium name="DOE Joint Genome Institute"/>
            <person name="Haitjema C.H."/>
            <person name="Gilmore S.P."/>
            <person name="Henske J.K."/>
            <person name="Solomon K.V."/>
            <person name="De Groot R."/>
            <person name="Kuo A."/>
            <person name="Mondo S.J."/>
            <person name="Salamov A.A."/>
            <person name="Labutti K."/>
            <person name="Zhao Z."/>
            <person name="Chiniquy J."/>
            <person name="Barry K."/>
            <person name="Brewer H.M."/>
            <person name="Purvine S.O."/>
            <person name="Wright A.T."/>
            <person name="Boxma B."/>
            <person name="Van Alen T."/>
            <person name="Hackstein J.H."/>
            <person name="Baker S.E."/>
            <person name="Grigoriev I.V."/>
            <person name="O'Malley M.A."/>
        </authorList>
    </citation>
    <scope>NUCLEOTIDE SEQUENCE [LARGE SCALE GENOMIC DNA]</scope>
    <source>
        <strain evidence="3 4">S4</strain>
    </source>
</reference>
<dbReference type="PROSITE" id="PS50075">
    <property type="entry name" value="CARRIER"/>
    <property type="match status" value="1"/>
</dbReference>
<keyword evidence="4" id="KW-1185">Reference proteome</keyword>
<dbReference type="Pfam" id="PF00550">
    <property type="entry name" value="PP-binding"/>
    <property type="match status" value="1"/>
</dbReference>
<dbReference type="Proteomes" id="UP000193944">
    <property type="component" value="Unassembled WGS sequence"/>
</dbReference>
<dbReference type="PANTHER" id="PTHR45527">
    <property type="entry name" value="NONRIBOSOMAL PEPTIDE SYNTHETASE"/>
    <property type="match status" value="1"/>
</dbReference>
<dbReference type="STRING" id="1754192.A0A1Y1XDV2"/>
<dbReference type="InterPro" id="IPR042099">
    <property type="entry name" value="ANL_N_sf"/>
</dbReference>
<evidence type="ECO:0000259" key="2">
    <source>
        <dbReference type="PROSITE" id="PS50075"/>
    </source>
</evidence>
<dbReference type="Gene3D" id="3.40.50.12780">
    <property type="entry name" value="N-terminal domain of ligase-like"/>
    <property type="match status" value="1"/>
</dbReference>
<dbReference type="Pfam" id="PF13193">
    <property type="entry name" value="AMP-binding_C"/>
    <property type="match status" value="1"/>
</dbReference>
<dbReference type="GO" id="GO:0016874">
    <property type="term" value="F:ligase activity"/>
    <property type="evidence" value="ECO:0007669"/>
    <property type="project" value="UniProtKB-KW"/>
</dbReference>
<dbReference type="EMBL" id="MCFG01000063">
    <property type="protein sequence ID" value="ORX83872.1"/>
    <property type="molecule type" value="Genomic_DNA"/>
</dbReference>
<dbReference type="SUPFAM" id="SSF56801">
    <property type="entry name" value="Acetyl-CoA synthetase-like"/>
    <property type="match status" value="1"/>
</dbReference>
<protein>
    <submittedName>
        <fullName evidence="3">Acetyl-CoA synthetase-like protein</fullName>
    </submittedName>
</protein>
<proteinExistence type="predicted"/>
<dbReference type="InterPro" id="IPR009081">
    <property type="entry name" value="PP-bd_ACP"/>
</dbReference>
<dbReference type="PANTHER" id="PTHR45527:SF1">
    <property type="entry name" value="FATTY ACID SYNTHASE"/>
    <property type="match status" value="1"/>
</dbReference>
<feature type="domain" description="Carrier" evidence="2">
    <location>
        <begin position="350"/>
        <end position="427"/>
    </location>
</feature>
<evidence type="ECO:0000313" key="4">
    <source>
        <dbReference type="Proteomes" id="UP000193944"/>
    </source>
</evidence>